<dbReference type="CDD" id="cd01378">
    <property type="entry name" value="MYSc_Myo1"/>
    <property type="match status" value="1"/>
</dbReference>
<evidence type="ECO:0000256" key="9">
    <source>
        <dbReference type="ARBA" id="ARBA00022989"/>
    </source>
</evidence>
<evidence type="ECO:0000313" key="20">
    <source>
        <dbReference type="Proteomes" id="UP000719412"/>
    </source>
</evidence>
<feature type="transmembrane region" description="Helical" evidence="16">
    <location>
        <begin position="1251"/>
        <end position="1273"/>
    </location>
</feature>
<dbReference type="GO" id="GO:0005337">
    <property type="term" value="F:nucleoside transmembrane transporter activity"/>
    <property type="evidence" value="ECO:0007669"/>
    <property type="project" value="InterPro"/>
</dbReference>
<dbReference type="GO" id="GO:0005524">
    <property type="term" value="F:ATP binding"/>
    <property type="evidence" value="ECO:0007669"/>
    <property type="project" value="UniProtKB-UniRule"/>
</dbReference>
<evidence type="ECO:0000256" key="12">
    <source>
        <dbReference type="ARBA" id="ARBA00023136"/>
    </source>
</evidence>
<feature type="transmembrane region" description="Helical" evidence="16">
    <location>
        <begin position="1685"/>
        <end position="1706"/>
    </location>
</feature>
<dbReference type="CDD" id="cd23767">
    <property type="entry name" value="IQCD"/>
    <property type="match status" value="1"/>
</dbReference>
<reference evidence="19" key="2">
    <citation type="submission" date="2021-08" db="EMBL/GenBank/DDBJ databases">
        <authorList>
            <person name="Eriksson T."/>
        </authorList>
    </citation>
    <scope>NUCLEOTIDE SEQUENCE</scope>
    <source>
        <strain evidence="19">Stoneville</strain>
        <tissue evidence="19">Whole head</tissue>
    </source>
</reference>
<proteinExistence type="inferred from homology"/>
<dbReference type="Pfam" id="PF01733">
    <property type="entry name" value="Nucleoside_tran"/>
    <property type="match status" value="3"/>
</dbReference>
<feature type="transmembrane region" description="Helical" evidence="16">
    <location>
        <begin position="1955"/>
        <end position="1976"/>
    </location>
</feature>
<feature type="transmembrane region" description="Helical" evidence="16">
    <location>
        <begin position="1564"/>
        <end position="1584"/>
    </location>
</feature>
<evidence type="ECO:0000256" key="3">
    <source>
        <dbReference type="ARBA" id="ARBA00007965"/>
    </source>
</evidence>
<evidence type="ECO:0000256" key="15">
    <source>
        <dbReference type="PROSITE-ProRule" id="PRU00782"/>
    </source>
</evidence>
<feature type="transmembrane region" description="Helical" evidence="16">
    <location>
        <begin position="1620"/>
        <end position="1641"/>
    </location>
</feature>
<dbReference type="Gene3D" id="1.20.120.720">
    <property type="entry name" value="Myosin VI head, motor domain, U50 subdomain"/>
    <property type="match status" value="1"/>
</dbReference>
<dbReference type="Pfam" id="PF06017">
    <property type="entry name" value="Myosin_TH1"/>
    <property type="match status" value="1"/>
</dbReference>
<evidence type="ECO:0000256" key="2">
    <source>
        <dbReference type="ARBA" id="ARBA00004413"/>
    </source>
</evidence>
<name>A0A8J6H887_TENMO</name>
<keyword evidence="13 15" id="KW-0505">Motor protein</keyword>
<dbReference type="GO" id="GO:0030048">
    <property type="term" value="P:actin filament-based movement"/>
    <property type="evidence" value="ECO:0007669"/>
    <property type="project" value="TreeGrafter"/>
</dbReference>
<reference evidence="19" key="1">
    <citation type="journal article" date="2020" name="J Insects Food Feed">
        <title>The yellow mealworm (Tenebrio molitor) genome: a resource for the emerging insects as food and feed industry.</title>
        <authorList>
            <person name="Eriksson T."/>
            <person name="Andere A."/>
            <person name="Kelstrup H."/>
            <person name="Emery V."/>
            <person name="Picard C."/>
        </authorList>
    </citation>
    <scope>NUCLEOTIDE SEQUENCE</scope>
    <source>
        <strain evidence="19">Stoneville</strain>
        <tissue evidence="19">Whole head</tissue>
    </source>
</reference>
<feature type="transmembrane region" description="Helical" evidence="16">
    <location>
        <begin position="1409"/>
        <end position="1426"/>
    </location>
</feature>
<dbReference type="FunFam" id="1.10.10.820:FF:000001">
    <property type="entry name" value="Myosin heavy chain"/>
    <property type="match status" value="1"/>
</dbReference>
<dbReference type="PROSITE" id="PS50096">
    <property type="entry name" value="IQ"/>
    <property type="match status" value="1"/>
</dbReference>
<feature type="transmembrane region" description="Helical" evidence="16">
    <location>
        <begin position="1740"/>
        <end position="1764"/>
    </location>
</feature>
<dbReference type="PRINTS" id="PR00193">
    <property type="entry name" value="MYOSINHEAVY"/>
</dbReference>
<feature type="transmembrane region" description="Helical" evidence="16">
    <location>
        <begin position="1073"/>
        <end position="1093"/>
    </location>
</feature>
<evidence type="ECO:0000256" key="1">
    <source>
        <dbReference type="ARBA" id="ARBA00004141"/>
    </source>
</evidence>
<dbReference type="Gene3D" id="1.10.10.820">
    <property type="match status" value="1"/>
</dbReference>
<keyword evidence="10" id="KW-0446">Lipid-binding</keyword>
<feature type="transmembrane region" description="Helical" evidence="16">
    <location>
        <begin position="1890"/>
        <end position="1915"/>
    </location>
</feature>
<evidence type="ECO:0000256" key="10">
    <source>
        <dbReference type="ARBA" id="ARBA00023121"/>
    </source>
</evidence>
<dbReference type="SMART" id="SM00015">
    <property type="entry name" value="IQ"/>
    <property type="match status" value="1"/>
</dbReference>
<feature type="transmembrane region" description="Helical" evidence="16">
    <location>
        <begin position="1371"/>
        <end position="1389"/>
    </location>
</feature>
<dbReference type="Gene3D" id="1.20.58.530">
    <property type="match status" value="1"/>
</dbReference>
<evidence type="ECO:0000256" key="11">
    <source>
        <dbReference type="ARBA" id="ARBA00023123"/>
    </source>
</evidence>
<dbReference type="Gene3D" id="1.20.5.4820">
    <property type="match status" value="1"/>
</dbReference>
<comment type="subcellular location">
    <subcellularLocation>
        <location evidence="2">Cell membrane</location>
        <topology evidence="2">Peripheral membrane protein</topology>
        <orientation evidence="2">Cytoplasmic side</orientation>
    </subcellularLocation>
    <subcellularLocation>
        <location evidence="1">Membrane</location>
        <topology evidence="1">Multi-pass membrane protein</topology>
    </subcellularLocation>
</comment>
<comment type="similarity">
    <text evidence="3">Belongs to the SLC29A/ENT transporter (TC 2.A.57) family.</text>
</comment>
<feature type="transmembrane region" description="Helical" evidence="16">
    <location>
        <begin position="1591"/>
        <end position="1608"/>
    </location>
</feature>
<keyword evidence="12 16" id="KW-0472">Membrane</keyword>
<dbReference type="InterPro" id="IPR036072">
    <property type="entry name" value="MYSc_Myo1"/>
</dbReference>
<dbReference type="Proteomes" id="UP000719412">
    <property type="component" value="Unassembled WGS sequence"/>
</dbReference>
<evidence type="ECO:0000256" key="16">
    <source>
        <dbReference type="SAM" id="Phobius"/>
    </source>
</evidence>
<evidence type="ECO:0000259" key="18">
    <source>
        <dbReference type="PROSITE" id="PS51757"/>
    </source>
</evidence>
<dbReference type="InterPro" id="IPR000048">
    <property type="entry name" value="IQ_motif_EF-hand-BS"/>
</dbReference>
<feature type="transmembrane region" description="Helical" evidence="16">
    <location>
        <begin position="1921"/>
        <end position="1943"/>
    </location>
</feature>
<dbReference type="PANTHER" id="PTHR13140">
    <property type="entry name" value="MYOSIN"/>
    <property type="match status" value="1"/>
</dbReference>
<dbReference type="FunFam" id="1.20.58.530:FF:000004">
    <property type="entry name" value="Unconventional myosin ID"/>
    <property type="match status" value="1"/>
</dbReference>
<evidence type="ECO:0000256" key="13">
    <source>
        <dbReference type="ARBA" id="ARBA00023175"/>
    </source>
</evidence>
<feature type="transmembrane region" description="Helical" evidence="16">
    <location>
        <begin position="1152"/>
        <end position="1173"/>
    </location>
</feature>
<feature type="domain" description="TH1" evidence="18">
    <location>
        <begin position="812"/>
        <end position="1003"/>
    </location>
</feature>
<feature type="transmembrane region" description="Helical" evidence="16">
    <location>
        <begin position="1860"/>
        <end position="1878"/>
    </location>
</feature>
<keyword evidence="6 16" id="KW-0812">Transmembrane</keyword>
<dbReference type="PANTHER" id="PTHR13140:SF713">
    <property type="entry name" value="UNCONVENTIONAL MYOSIN ID"/>
    <property type="match status" value="1"/>
</dbReference>
<feature type="transmembrane region" description="Helical" evidence="16">
    <location>
        <begin position="1302"/>
        <end position="1321"/>
    </location>
</feature>
<feature type="transmembrane region" description="Helical" evidence="16">
    <location>
        <begin position="1653"/>
        <end position="1673"/>
    </location>
</feature>
<feature type="transmembrane region" description="Helical" evidence="16">
    <location>
        <begin position="1185"/>
        <end position="1208"/>
    </location>
</feature>
<dbReference type="Pfam" id="PF00063">
    <property type="entry name" value="Myosin_head"/>
    <property type="match status" value="1"/>
</dbReference>
<keyword evidence="9 16" id="KW-1133">Transmembrane helix</keyword>
<keyword evidence="5" id="KW-0813">Transport</keyword>
<dbReference type="GO" id="GO:0005546">
    <property type="term" value="F:phosphatidylinositol-4,5-bisphosphate binding"/>
    <property type="evidence" value="ECO:0007669"/>
    <property type="project" value="UniProtKB-ARBA"/>
</dbReference>
<dbReference type="InterPro" id="IPR036961">
    <property type="entry name" value="Kinesin_motor_dom_sf"/>
</dbReference>
<accession>A0A8J6H887</accession>
<protein>
    <submittedName>
        <fullName evidence="19">Uncharacterized protein</fullName>
    </submittedName>
</protein>
<dbReference type="GO" id="GO:0051015">
    <property type="term" value="F:actin filament binding"/>
    <property type="evidence" value="ECO:0007669"/>
    <property type="project" value="TreeGrafter"/>
</dbReference>
<evidence type="ECO:0000256" key="4">
    <source>
        <dbReference type="ARBA" id="ARBA00008314"/>
    </source>
</evidence>
<dbReference type="SMART" id="SM00242">
    <property type="entry name" value="MYSc"/>
    <property type="match status" value="1"/>
</dbReference>
<dbReference type="SUPFAM" id="SSF52540">
    <property type="entry name" value="P-loop containing nucleoside triphosphate hydrolases"/>
    <property type="match status" value="1"/>
</dbReference>
<evidence type="ECO:0000256" key="7">
    <source>
        <dbReference type="ARBA" id="ARBA00022741"/>
    </source>
</evidence>
<evidence type="ECO:0000256" key="6">
    <source>
        <dbReference type="ARBA" id="ARBA00022692"/>
    </source>
</evidence>
<dbReference type="InterPro" id="IPR002259">
    <property type="entry name" value="Eqnu_transpt"/>
</dbReference>
<keyword evidence="8 15" id="KW-0067">ATP-binding</keyword>
<dbReference type="GO" id="GO:0016459">
    <property type="term" value="C:myosin complex"/>
    <property type="evidence" value="ECO:0007669"/>
    <property type="project" value="UniProtKB-KW"/>
</dbReference>
<dbReference type="GO" id="GO:0005886">
    <property type="term" value="C:plasma membrane"/>
    <property type="evidence" value="ECO:0007669"/>
    <property type="project" value="UniProtKB-SubCell"/>
</dbReference>
<feature type="transmembrane region" description="Helical" evidence="16">
    <location>
        <begin position="1776"/>
        <end position="1797"/>
    </location>
</feature>
<dbReference type="GO" id="GO:0006897">
    <property type="term" value="P:endocytosis"/>
    <property type="evidence" value="ECO:0007669"/>
    <property type="project" value="TreeGrafter"/>
</dbReference>
<dbReference type="PROSITE" id="PS51757">
    <property type="entry name" value="TH1"/>
    <property type="match status" value="1"/>
</dbReference>
<dbReference type="GO" id="GO:0005902">
    <property type="term" value="C:microvillus"/>
    <property type="evidence" value="ECO:0007669"/>
    <property type="project" value="TreeGrafter"/>
</dbReference>
<dbReference type="GO" id="GO:0000146">
    <property type="term" value="F:microfilament motor activity"/>
    <property type="evidence" value="ECO:0007669"/>
    <property type="project" value="TreeGrafter"/>
</dbReference>
<feature type="transmembrane region" description="Helical" evidence="16">
    <location>
        <begin position="2045"/>
        <end position="2062"/>
    </location>
</feature>
<feature type="binding site" evidence="15">
    <location>
        <begin position="100"/>
        <end position="107"/>
    </location>
    <ligand>
        <name>ATP</name>
        <dbReference type="ChEBI" id="CHEBI:30616"/>
    </ligand>
</feature>
<dbReference type="InterPro" id="IPR010926">
    <property type="entry name" value="Myosin_TH1"/>
</dbReference>
<feature type="region of interest" description="Actin-binding" evidence="15">
    <location>
        <begin position="572"/>
        <end position="594"/>
    </location>
</feature>
<dbReference type="GO" id="GO:0007015">
    <property type="term" value="P:actin filament organization"/>
    <property type="evidence" value="ECO:0007669"/>
    <property type="project" value="TreeGrafter"/>
</dbReference>
<dbReference type="InterPro" id="IPR001609">
    <property type="entry name" value="Myosin_head_motor_dom-like"/>
</dbReference>
<dbReference type="PROSITE" id="PS51456">
    <property type="entry name" value="MYOSIN_MOTOR"/>
    <property type="match status" value="1"/>
</dbReference>
<keyword evidence="11 15" id="KW-0518">Myosin</keyword>
<evidence type="ECO:0000256" key="5">
    <source>
        <dbReference type="ARBA" id="ARBA00022448"/>
    </source>
</evidence>
<dbReference type="GO" id="GO:0005938">
    <property type="term" value="C:cell cortex"/>
    <property type="evidence" value="ECO:0007669"/>
    <property type="project" value="UniProtKB-ARBA"/>
</dbReference>
<keyword evidence="20" id="KW-1185">Reference proteome</keyword>
<dbReference type="GO" id="GO:0007368">
    <property type="term" value="P:determination of left/right symmetry"/>
    <property type="evidence" value="ECO:0007669"/>
    <property type="project" value="UniProtKB-ARBA"/>
</dbReference>
<dbReference type="InterPro" id="IPR027417">
    <property type="entry name" value="P-loop_NTPase"/>
</dbReference>
<evidence type="ECO:0000256" key="14">
    <source>
        <dbReference type="ARBA" id="ARBA00023203"/>
    </source>
</evidence>
<feature type="transmembrane region" description="Helical" evidence="16">
    <location>
        <begin position="1506"/>
        <end position="1527"/>
    </location>
</feature>
<sequence length="2193" mass="250279">MATQREVGVGDFVLLEKIDVDSFMKNLELRFKHGKIYTYIGEVCVSVNPYKTMNIYDQKYIDQYKGREFFENPPHIFAIADASHKVMQQQGKDTCIVISGESGAGKTEASKIIMKYIAAVTNKDGQKEIERVKNVLLQSNSILEAFGNAKTNRNDNSSRFGKYMDIHFDFKGDPIGGHINKYLLEKSRVIYQQSGERNFHSFYQLLVGSGDDLLRKLHLTRNTEDYFFVKQGKAAKVDTINDRNDFRDVNSSLSTLQFSKEAQDTLWRVVGAILHLGNVNFVNDGEKLQVKNKKSIDVIADLLQVKKDELTAALCERVIAARGDIMRKEHTEAEANYGRDAFAKAIYERLFGWIVDKINAAIAVDEKNYSKNYKSSLIGVLDIYGFEIFDNNSFEQFCINYCNEKLQQLFIELVLKQEQEEYNREGIEWQNIDFFNNQIICDLVEAPHKGILSIMDDASKMTAEKVTDELLLETMDRQLKQHNHYTSRQLKPADKNMRHKIDFRITHYAGDVTYCVNGFLDKNKDTLFQDFKRLMYNSRDANLKEMFPEGSQHISETTKRPPTAGTMFKNSMQALVQNLYSKEPHYVRCIKPNELKSPSAFDEERVKHQVSYLGLVENVRVRRAGFAYRQRYDRFLKRYKMISQFTWPNFHSGSDKDGVKVIMDERKFSDDVKYGKTKIFIRSPKTLFALEGARNELIPGIVTLIQKTWRGYCARQQYKRMRALMTMVQAYRLKKMRTYVNNLQAKFVHARNTRDFGKSIMWPAPPVSLQKTTRTLKHFYNRWRAFMILSKIPRAEWPEMKLKVAAASVLLNKRPSYGINRKWEGNYLATHGENNNYTTYNDAVNNLKNSHPFGKVLFSSFVTKFNKFNKCAERVVLVTDRAIYKLDSLKFRNMKEGTDIKDLTGISVSPGQDQLIVFHCLGGNDLVVSLHSVRNEDKIGEIVGIITNTYLQVRGSELPVTVNKTISCSLGGKKRLININVTSEVQSPSFKKDGNNISYLLPTNFAVIENGRDYIKKIEPQAVGAWLKQTSVKSNFQHVMEKKEGSGASNEISCDITSKNEKDDLEAPQDKFYVIYILFFFLGLVHLLPWSFFTTATEFWMYKFRNTSINETNSEFRTDLQAQFNATVMITLQVSEVAFLFVGVLWGRLISVRVRMIGIFTIIFTFFVILTIFVKVDTDSWQSGFFGMVMAITAGINSMNSVFTITMYTTLASFPQHYLAPYLTGTGLSKAFTSVLQILTLASGLSVQNSALLYFCLGLFIIAITLVGLVATGRNQFYLYHMRNYQVGQIEKRVSFREGRHLLTKIWPSVAMMGLFVLTTNASPTALVVSEDEGSGLWSDIYFIPTITFLLAAICDLIGRGIGFRYAPNVGRHWWVIFAAARLAAFIPLNMLCNAQPRNHLPVLLPHDYQYIIIVIAANISGGYMLSRSSYNIAKYAAEFFHNLFLIILTASKKSFQKICSNMSLKKNSEEIKSQTDCPKAETVCDINKEHEDNEKIDLDAPEDKFQLIFILFFLLGLFHFLPWSFFTTATEFWMYKFRNTSIEETNSEFRTELQAQFNATLKVTLQISDVTFLILTLFFGRYVKVRTRMIGVLCIILSLFALITVFVKVDTDSWQTEFFVLVMAITAGINATNAVFTITMYTTLAHFPHHYLAAYLMGSALAGIFTSSLQILSLSLQMSVQNSALVYFAIGFCTIASALVLLLATGRNKFYVYYMSKVKDDRNEKMISLRETIRLGRKIWSSVVLLGLFLLTLDASPTALVVSEGEGNGPWNDEYFIPTITYFLGAVCALIGRGLSFKFVPFWMYKFRNTSIEETNSELRTELQAQFNSTLRVTLQISDVMFLFLTWFFGHYIKVRTRMIGVLCIILTLFALITVFVKVDTDSWQTGFFVLVMAITAGINATNAVFTITLYTALASFPHHYLAAYLMGSALARVFTASLQILSLSLQMSVQDSALVYFGIGIFVIAFTLVLLVSTGRNKFYVYYMNKIKDDPKEKISFRETIRLGKKIWSSVVMMGLNLLTTDACPTALVVSEGEGNGPWNDQYFIPTITYFLAAVCALVGRGLAIKFVPFCGFESDGNDTDMKNCKRKKIKSIAFHFKQQTLRNSLHQLTFFLSGTLAQSNMTESSVIKHYKKQLIYRQHDLPDLHNDKRDTGQLVNELSNTKIYDFVEAEATTNGKKIRRKRKNKNSGHK</sequence>
<keyword evidence="14 15" id="KW-0009">Actin-binding</keyword>
<evidence type="ECO:0000256" key="8">
    <source>
        <dbReference type="ARBA" id="ARBA00022840"/>
    </source>
</evidence>
<comment type="caution">
    <text evidence="19">The sequence shown here is derived from an EMBL/GenBank/DDBJ whole genome shotgun (WGS) entry which is preliminary data.</text>
</comment>
<comment type="similarity">
    <text evidence="4 15">Belongs to the TRAFAC class myosin-kinesin ATPase superfamily. Myosin family.</text>
</comment>
<dbReference type="GO" id="GO:0048803">
    <property type="term" value="P:imaginal disc-derived male genitalia morphogenesis"/>
    <property type="evidence" value="ECO:0007669"/>
    <property type="project" value="UniProtKB-ARBA"/>
</dbReference>
<evidence type="ECO:0000313" key="19">
    <source>
        <dbReference type="EMBL" id="KAH0809833.1"/>
    </source>
</evidence>
<feature type="domain" description="Myosin motor" evidence="17">
    <location>
        <begin position="7"/>
        <end position="695"/>
    </location>
</feature>
<feature type="transmembrane region" description="Helical" evidence="16">
    <location>
        <begin position="1341"/>
        <end position="1359"/>
    </location>
</feature>
<gene>
    <name evidence="19" type="ORF">GEV33_012954</name>
</gene>
<organism evidence="19 20">
    <name type="scientific">Tenebrio molitor</name>
    <name type="common">Yellow mealworm beetle</name>
    <dbReference type="NCBI Taxonomy" id="7067"/>
    <lineage>
        <taxon>Eukaryota</taxon>
        <taxon>Metazoa</taxon>
        <taxon>Ecdysozoa</taxon>
        <taxon>Arthropoda</taxon>
        <taxon>Hexapoda</taxon>
        <taxon>Insecta</taxon>
        <taxon>Pterygota</taxon>
        <taxon>Neoptera</taxon>
        <taxon>Endopterygota</taxon>
        <taxon>Coleoptera</taxon>
        <taxon>Polyphaga</taxon>
        <taxon>Cucujiformia</taxon>
        <taxon>Tenebrionidae</taxon>
        <taxon>Tenebrio</taxon>
    </lineage>
</organism>
<dbReference type="EMBL" id="JABDTM020027885">
    <property type="protein sequence ID" value="KAH0809833.1"/>
    <property type="molecule type" value="Genomic_DNA"/>
</dbReference>
<evidence type="ECO:0000259" key="17">
    <source>
        <dbReference type="PROSITE" id="PS51456"/>
    </source>
</evidence>
<dbReference type="Gene3D" id="3.40.850.10">
    <property type="entry name" value="Kinesin motor domain"/>
    <property type="match status" value="1"/>
</dbReference>
<dbReference type="GO" id="GO:0007498">
    <property type="term" value="P:mesoderm development"/>
    <property type="evidence" value="ECO:0007669"/>
    <property type="project" value="UniProtKB-ARBA"/>
</dbReference>
<keyword evidence="7 15" id="KW-0547">Nucleotide-binding</keyword>